<dbReference type="PANTHER" id="PTHR21193:SF3">
    <property type="entry name" value="OXIDOREDUCTASE-LIKE DOMAIN-CONTAINING PROTEIN 1"/>
    <property type="match status" value="1"/>
</dbReference>
<dbReference type="InterPro" id="IPR039251">
    <property type="entry name" value="OXLD1"/>
</dbReference>
<feature type="domain" description="Oxidoreductase-like" evidence="1">
    <location>
        <begin position="80"/>
        <end position="120"/>
    </location>
</feature>
<organism evidence="2 3">
    <name type="scientific">Mucor plumbeus</name>
    <dbReference type="NCBI Taxonomy" id="97098"/>
    <lineage>
        <taxon>Eukaryota</taxon>
        <taxon>Fungi</taxon>
        <taxon>Fungi incertae sedis</taxon>
        <taxon>Mucoromycota</taxon>
        <taxon>Mucoromycotina</taxon>
        <taxon>Mucoromycetes</taxon>
        <taxon>Mucorales</taxon>
        <taxon>Mucorineae</taxon>
        <taxon>Mucoraceae</taxon>
        <taxon>Mucor</taxon>
    </lineage>
</organism>
<name>A0A8H7QDY6_9FUNG</name>
<dbReference type="GO" id="GO:0005739">
    <property type="term" value="C:mitochondrion"/>
    <property type="evidence" value="ECO:0007669"/>
    <property type="project" value="TreeGrafter"/>
</dbReference>
<dbReference type="AlphaFoldDB" id="A0A8H7QDY6"/>
<dbReference type="OrthoDB" id="10064411at2759"/>
<keyword evidence="3" id="KW-1185">Reference proteome</keyword>
<evidence type="ECO:0000313" key="2">
    <source>
        <dbReference type="EMBL" id="KAG2190020.1"/>
    </source>
</evidence>
<gene>
    <name evidence="2" type="ORF">INT46_002591</name>
</gene>
<evidence type="ECO:0000259" key="1">
    <source>
        <dbReference type="Pfam" id="PF09791"/>
    </source>
</evidence>
<dbReference type="Proteomes" id="UP000650833">
    <property type="component" value="Unassembled WGS sequence"/>
</dbReference>
<dbReference type="Pfam" id="PF09791">
    <property type="entry name" value="Oxidored-like"/>
    <property type="match status" value="1"/>
</dbReference>
<accession>A0A8H7QDY6</accession>
<reference evidence="2" key="1">
    <citation type="submission" date="2020-12" db="EMBL/GenBank/DDBJ databases">
        <title>Metabolic potential, ecology and presence of endohyphal bacteria is reflected in genomic diversity of Mucoromycotina.</title>
        <authorList>
            <person name="Muszewska A."/>
            <person name="Okrasinska A."/>
            <person name="Steczkiewicz K."/>
            <person name="Drgas O."/>
            <person name="Orlowska M."/>
            <person name="Perlinska-Lenart U."/>
            <person name="Aleksandrzak-Piekarczyk T."/>
            <person name="Szatraj K."/>
            <person name="Zielenkiewicz U."/>
            <person name="Pilsyk S."/>
            <person name="Malc E."/>
            <person name="Mieczkowski P."/>
            <person name="Kruszewska J.S."/>
            <person name="Biernat P."/>
            <person name="Pawlowska J."/>
        </authorList>
    </citation>
    <scope>NUCLEOTIDE SEQUENCE</scope>
    <source>
        <strain evidence="2">CBS 226.32</strain>
    </source>
</reference>
<dbReference type="PANTHER" id="PTHR21193">
    <property type="entry name" value="OXIDOREDUCTASE-LIKE DOMAIN-CONTAINING PROTEIN 1"/>
    <property type="match status" value="1"/>
</dbReference>
<proteinExistence type="predicted"/>
<sequence>MSLRFTRQIHYKRIPNYNGWWTQILKQARDPVEKSLQEQVSETRQKVPLPIPFSEVIEPTQPINNLVKPKLYVYLKGAPIELPEKPESPENCCMSGCAHCVWDMYQEDIEDYAMRRKDIKKKFLDAGESLPRELDSSTTVDVVEEMDPTMKVFLEMEKKLNMLQILRASEMRETE</sequence>
<dbReference type="InterPro" id="IPR019180">
    <property type="entry name" value="Oxidoreductase-like_N"/>
</dbReference>
<dbReference type="EMBL" id="JAEPRC010001089">
    <property type="protein sequence ID" value="KAG2190020.1"/>
    <property type="molecule type" value="Genomic_DNA"/>
</dbReference>
<comment type="caution">
    <text evidence="2">The sequence shown here is derived from an EMBL/GenBank/DDBJ whole genome shotgun (WGS) entry which is preliminary data.</text>
</comment>
<protein>
    <recommendedName>
        <fullName evidence="1">Oxidoreductase-like domain-containing protein</fullName>
    </recommendedName>
</protein>
<evidence type="ECO:0000313" key="3">
    <source>
        <dbReference type="Proteomes" id="UP000650833"/>
    </source>
</evidence>